<organism evidence="3">
    <name type="scientific">Gongylonema pulchrum</name>
    <dbReference type="NCBI Taxonomy" id="637853"/>
    <lineage>
        <taxon>Eukaryota</taxon>
        <taxon>Metazoa</taxon>
        <taxon>Ecdysozoa</taxon>
        <taxon>Nematoda</taxon>
        <taxon>Chromadorea</taxon>
        <taxon>Rhabditida</taxon>
        <taxon>Spirurina</taxon>
        <taxon>Spiruromorpha</taxon>
        <taxon>Spiruroidea</taxon>
        <taxon>Gongylonematidae</taxon>
        <taxon>Gongylonema</taxon>
    </lineage>
</organism>
<keyword evidence="2" id="KW-1185">Reference proteome</keyword>
<sequence>MFLQLTVSEWPPTCLGPLRLAGHMDTRWLSVTARIYLRGLCKKAQSLMASFGKGESDRSVMLYDQNKCCLNDKFAEYIKASR</sequence>
<dbReference type="Proteomes" id="UP000271098">
    <property type="component" value="Unassembled WGS sequence"/>
</dbReference>
<reference evidence="1 2" key="2">
    <citation type="submission" date="2018-11" db="EMBL/GenBank/DDBJ databases">
        <authorList>
            <consortium name="Pathogen Informatics"/>
        </authorList>
    </citation>
    <scope>NUCLEOTIDE SEQUENCE [LARGE SCALE GENOMIC DNA]</scope>
</reference>
<dbReference type="AlphaFoldDB" id="A0A183EHI0"/>
<dbReference type="EMBL" id="UYRT01090395">
    <property type="protein sequence ID" value="VDN35989.1"/>
    <property type="molecule type" value="Genomic_DNA"/>
</dbReference>
<protein>
    <submittedName>
        <fullName evidence="1 3">Uncharacterized protein</fullName>
    </submittedName>
</protein>
<accession>A0A183EHI0</accession>
<dbReference type="OrthoDB" id="5818567at2759"/>
<gene>
    <name evidence="1" type="ORF">GPUH_LOCUS20420</name>
</gene>
<evidence type="ECO:0000313" key="1">
    <source>
        <dbReference type="EMBL" id="VDN35989.1"/>
    </source>
</evidence>
<reference evidence="3" key="1">
    <citation type="submission" date="2016-06" db="UniProtKB">
        <authorList>
            <consortium name="WormBaseParasite"/>
        </authorList>
    </citation>
    <scope>IDENTIFICATION</scope>
</reference>
<name>A0A183EHI0_9BILA</name>
<dbReference type="WBParaSite" id="GPUH_0002044601-mRNA-1">
    <property type="protein sequence ID" value="GPUH_0002044601-mRNA-1"/>
    <property type="gene ID" value="GPUH_0002044601"/>
</dbReference>
<evidence type="ECO:0000313" key="2">
    <source>
        <dbReference type="Proteomes" id="UP000271098"/>
    </source>
</evidence>
<proteinExistence type="predicted"/>
<evidence type="ECO:0000313" key="3">
    <source>
        <dbReference type="WBParaSite" id="GPUH_0002044601-mRNA-1"/>
    </source>
</evidence>